<protein>
    <submittedName>
        <fullName evidence="2">DUF2171 domain-containing protein</fullName>
    </submittedName>
</protein>
<accession>A0A7C1FRR3</accession>
<dbReference type="InterPro" id="IPR011033">
    <property type="entry name" value="PRC_barrel-like_sf"/>
</dbReference>
<dbReference type="Pfam" id="PF05239">
    <property type="entry name" value="PRC"/>
    <property type="match status" value="1"/>
</dbReference>
<evidence type="ECO:0000259" key="1">
    <source>
        <dbReference type="Pfam" id="PF05239"/>
    </source>
</evidence>
<dbReference type="AlphaFoldDB" id="A0A7C1FRR3"/>
<dbReference type="Gene3D" id="2.30.30.240">
    <property type="entry name" value="PRC-barrel domain"/>
    <property type="match status" value="2"/>
</dbReference>
<dbReference type="SUPFAM" id="SSF50346">
    <property type="entry name" value="PRC-barrel domain"/>
    <property type="match status" value="2"/>
</dbReference>
<comment type="caution">
    <text evidence="2">The sequence shown here is derived from an EMBL/GenBank/DDBJ whole genome shotgun (WGS) entry which is preliminary data.</text>
</comment>
<feature type="domain" description="PRC-barrel" evidence="1">
    <location>
        <begin position="6"/>
        <end position="48"/>
    </location>
</feature>
<name>A0A7C1FRR3_THERO</name>
<proteinExistence type="predicted"/>
<reference evidence="2" key="1">
    <citation type="journal article" date="2020" name="mSystems">
        <title>Genome- and Community-Level Interaction Insights into Carbon Utilization and Element Cycling Functions of Hydrothermarchaeota in Hydrothermal Sediment.</title>
        <authorList>
            <person name="Zhou Z."/>
            <person name="Liu Y."/>
            <person name="Xu W."/>
            <person name="Pan J."/>
            <person name="Luo Z.H."/>
            <person name="Li M."/>
        </authorList>
    </citation>
    <scope>NUCLEOTIDE SEQUENCE [LARGE SCALE GENOMIC DNA]</scope>
    <source>
        <strain evidence="2">SpSt-222</strain>
    </source>
</reference>
<dbReference type="EMBL" id="DSJL01000011">
    <property type="protein sequence ID" value="HEF66203.1"/>
    <property type="molecule type" value="Genomic_DNA"/>
</dbReference>
<dbReference type="Pfam" id="PF09939">
    <property type="entry name" value="DUF2171"/>
    <property type="match status" value="1"/>
</dbReference>
<gene>
    <name evidence="2" type="ORF">ENP47_11510</name>
</gene>
<dbReference type="InterPro" id="IPR027275">
    <property type="entry name" value="PRC-brl_dom"/>
</dbReference>
<sequence length="231" mass="24999">MHIELGRPVMSRDGKRIGTVDQLVLDPNTREVQAIIVHRGWLLSEDRIVDRELIDAVAPDGTVWLTLDAERTGELPLFVEAEFVRLTAEEAASLPYVWPSGGGLGPIPLLWGTPAREPVVPDLGAAPYEPGGGTLPSSVPPITPPVEVESNLPREAVRIDRGTAVIASDGERLGKVEHVHLNEDGEIVSLAVDPGLFGGEHLHIPAEWIAEITEDAVRLSVDAATARRRKR</sequence>
<dbReference type="InterPro" id="IPR018684">
    <property type="entry name" value="DUF2171"/>
</dbReference>
<organism evidence="2">
    <name type="scientific">Thermomicrobium roseum</name>
    <dbReference type="NCBI Taxonomy" id="500"/>
    <lineage>
        <taxon>Bacteria</taxon>
        <taxon>Pseudomonadati</taxon>
        <taxon>Thermomicrobiota</taxon>
        <taxon>Thermomicrobia</taxon>
        <taxon>Thermomicrobiales</taxon>
        <taxon>Thermomicrobiaceae</taxon>
        <taxon>Thermomicrobium</taxon>
    </lineage>
</organism>
<evidence type="ECO:0000313" key="2">
    <source>
        <dbReference type="EMBL" id="HEF66203.1"/>
    </source>
</evidence>